<accession>A0A9P4WBB1</accession>
<comment type="caution">
    <text evidence="3">The sequence shown here is derived from an EMBL/GenBank/DDBJ whole genome shotgun (WGS) entry which is preliminary data.</text>
</comment>
<feature type="compositionally biased region" description="Low complexity" evidence="1">
    <location>
        <begin position="168"/>
        <end position="199"/>
    </location>
</feature>
<dbReference type="AlphaFoldDB" id="A0A9P4WBB1"/>
<keyword evidence="2" id="KW-1133">Transmembrane helix</keyword>
<dbReference type="OrthoDB" id="3791403at2759"/>
<evidence type="ECO:0000256" key="2">
    <source>
        <dbReference type="SAM" id="Phobius"/>
    </source>
</evidence>
<name>A0A9P4WBB1_CURKU</name>
<feature type="transmembrane region" description="Helical" evidence="2">
    <location>
        <begin position="222"/>
        <end position="244"/>
    </location>
</feature>
<proteinExistence type="predicted"/>
<organism evidence="3 4">
    <name type="scientific">Curvularia kusanoi</name>
    <name type="common">Cochliobolus kusanoi</name>
    <dbReference type="NCBI Taxonomy" id="90978"/>
    <lineage>
        <taxon>Eukaryota</taxon>
        <taxon>Fungi</taxon>
        <taxon>Dikarya</taxon>
        <taxon>Ascomycota</taxon>
        <taxon>Pezizomycotina</taxon>
        <taxon>Dothideomycetes</taxon>
        <taxon>Pleosporomycetidae</taxon>
        <taxon>Pleosporales</taxon>
        <taxon>Pleosporineae</taxon>
        <taxon>Pleosporaceae</taxon>
        <taxon>Curvularia</taxon>
    </lineage>
</organism>
<keyword evidence="2" id="KW-0472">Membrane</keyword>
<evidence type="ECO:0000313" key="4">
    <source>
        <dbReference type="Proteomes" id="UP000801428"/>
    </source>
</evidence>
<dbReference type="EMBL" id="SWKU01000001">
    <property type="protein sequence ID" value="KAF3010667.1"/>
    <property type="molecule type" value="Genomic_DNA"/>
</dbReference>
<evidence type="ECO:0000256" key="1">
    <source>
        <dbReference type="SAM" id="MobiDB-lite"/>
    </source>
</evidence>
<sequence>MLLLRTLPPYTLLTTSSTTSSTALPQYPSLSLADTETATPPIQTHNLVSDSTSTLQTENRGGTFAKASTLARVRTAAAAQAGNATMGADRMADGVNGVGERSTVSMPVDTAAVTVVVTKLDTTMDTTLSTSVDTILATSTDTTLAASTESTTTLLNPTPLSMLTAAMTSSAATTTNDPNSNSNSNTTTSTISDPNTPSNIGDPFTPSQPLWPQWLTAATFTLVFYDMVTLAVFLWLWIFGYLWWLRREGRAGSRGRRGGGARNGGSIEGIEMVAVGRARGGEVVGGGEEALRREMRRMGLI</sequence>
<gene>
    <name evidence="3" type="ORF">E8E13_005274</name>
</gene>
<reference evidence="3" key="1">
    <citation type="submission" date="2019-04" db="EMBL/GenBank/DDBJ databases">
        <title>Sequencing of skin fungus with MAO and IRED activity.</title>
        <authorList>
            <person name="Marsaioli A.J."/>
            <person name="Bonatto J.M.C."/>
            <person name="Reis Junior O."/>
        </authorList>
    </citation>
    <scope>NUCLEOTIDE SEQUENCE</scope>
    <source>
        <strain evidence="3">30M1</strain>
    </source>
</reference>
<protein>
    <submittedName>
        <fullName evidence="3">Uncharacterized protein</fullName>
    </submittedName>
</protein>
<keyword evidence="4" id="KW-1185">Reference proteome</keyword>
<dbReference type="Proteomes" id="UP000801428">
    <property type="component" value="Unassembled WGS sequence"/>
</dbReference>
<feature type="region of interest" description="Disordered" evidence="1">
    <location>
        <begin position="168"/>
        <end position="204"/>
    </location>
</feature>
<evidence type="ECO:0000313" key="3">
    <source>
        <dbReference type="EMBL" id="KAF3010667.1"/>
    </source>
</evidence>
<keyword evidence="2" id="KW-0812">Transmembrane</keyword>